<evidence type="ECO:0000313" key="2">
    <source>
        <dbReference type="Proteomes" id="UP000183339"/>
    </source>
</evidence>
<organism evidence="1 2">
    <name type="scientific">Nitrosospira multiformis</name>
    <dbReference type="NCBI Taxonomy" id="1231"/>
    <lineage>
        <taxon>Bacteria</taxon>
        <taxon>Pseudomonadati</taxon>
        <taxon>Pseudomonadota</taxon>
        <taxon>Betaproteobacteria</taxon>
        <taxon>Nitrosomonadales</taxon>
        <taxon>Nitrosomonadaceae</taxon>
        <taxon>Nitrosospira</taxon>
    </lineage>
</organism>
<evidence type="ECO:0000313" key="1">
    <source>
        <dbReference type="EMBL" id="SES65030.1"/>
    </source>
</evidence>
<protein>
    <submittedName>
        <fullName evidence="1">Short chain amide porin</fullName>
    </submittedName>
</protein>
<dbReference type="AlphaFoldDB" id="A0A1H9Y8B8"/>
<dbReference type="EMBL" id="FOHI01000001">
    <property type="protein sequence ID" value="SES65030.1"/>
    <property type="molecule type" value="Genomic_DNA"/>
</dbReference>
<dbReference type="InterPro" id="IPR023614">
    <property type="entry name" value="Porin_dom_sf"/>
</dbReference>
<accession>A0A1H9Y8B8</accession>
<dbReference type="Proteomes" id="UP000183339">
    <property type="component" value="Unassembled WGS sequence"/>
</dbReference>
<name>A0A1H9Y8B8_9PROT</name>
<gene>
    <name evidence="1" type="ORF">SAMN05216412_10195</name>
</gene>
<dbReference type="Gene3D" id="2.40.160.10">
    <property type="entry name" value="Porin"/>
    <property type="match status" value="1"/>
</dbReference>
<reference evidence="1 2" key="1">
    <citation type="submission" date="2016-10" db="EMBL/GenBank/DDBJ databases">
        <authorList>
            <person name="de Groot N.N."/>
        </authorList>
    </citation>
    <scope>NUCLEOTIDE SEQUENCE [LARGE SCALE GENOMIC DNA]</scope>
    <source>
        <strain evidence="1 2">Nl7</strain>
    </source>
</reference>
<sequence length="447" mass="49298">MMSDKRKVRVIIEGGMTNSCFMARTALNRKSNQLPGVSILMVLVLSFLFLLPEAFAMNGHIADSPKWVIDDTKWFTLGIGFRGSGVWVENRDTGNFQTSFSIDNARVYLNGQIHKYVKFESYTECIFCNNTSPGDNPRMSYNILAAIGKVEINRFVNFWGGRMLVPTERGELSAPFYHATHDAIKTPFFPQGFSTKFGSLGAGRYGHDDGGTFWGSVEPGFIKGTLGYALGVYRGLQSSTPARMGPNQGDSVAWAGRLTYNFLNPEPNPGYYTRNTYFGKAGDILALAAGTSYQKDGAGSFAHPSDFLGLVGDVLFEKVLPKNMGVVTVNGDYKQFYANYSPLAFADPDCFCIFDGKSWGVTGLYLIPVKVGIGQFQPYGRFTSVQPDNSSKREEIEAGVNYVISGFNARISAYYQHGDLRTKGINYAPDVTGDKVDVFKLAFQLQI</sequence>
<proteinExistence type="predicted"/>